<evidence type="ECO:0000313" key="3">
    <source>
        <dbReference type="Proteomes" id="UP000235371"/>
    </source>
</evidence>
<feature type="region of interest" description="Disordered" evidence="1">
    <location>
        <begin position="94"/>
        <end position="140"/>
    </location>
</feature>
<dbReference type="Proteomes" id="UP000235371">
    <property type="component" value="Unassembled WGS sequence"/>
</dbReference>
<accession>A0A2J6T6S4</accession>
<name>A0A2J6T6S4_9HELO</name>
<reference evidence="2 3" key="1">
    <citation type="submission" date="2016-04" db="EMBL/GenBank/DDBJ databases">
        <title>A degradative enzymes factory behind the ericoid mycorrhizal symbiosis.</title>
        <authorList>
            <consortium name="DOE Joint Genome Institute"/>
            <person name="Martino E."/>
            <person name="Morin E."/>
            <person name="Grelet G."/>
            <person name="Kuo A."/>
            <person name="Kohler A."/>
            <person name="Daghino S."/>
            <person name="Barry K."/>
            <person name="Choi C."/>
            <person name="Cichocki N."/>
            <person name="Clum A."/>
            <person name="Copeland A."/>
            <person name="Hainaut M."/>
            <person name="Haridas S."/>
            <person name="Labutti K."/>
            <person name="Lindquist E."/>
            <person name="Lipzen A."/>
            <person name="Khouja H.-R."/>
            <person name="Murat C."/>
            <person name="Ohm R."/>
            <person name="Olson A."/>
            <person name="Spatafora J."/>
            <person name="Veneault-Fourrey C."/>
            <person name="Henrissat B."/>
            <person name="Grigoriev I."/>
            <person name="Martin F."/>
            <person name="Perotto S."/>
        </authorList>
    </citation>
    <scope>NUCLEOTIDE SEQUENCE [LARGE SCALE GENOMIC DNA]</scope>
    <source>
        <strain evidence="2 3">E</strain>
    </source>
</reference>
<dbReference type="OrthoDB" id="10267257at2759"/>
<keyword evidence="3" id="KW-1185">Reference proteome</keyword>
<feature type="region of interest" description="Disordered" evidence="1">
    <location>
        <begin position="188"/>
        <end position="225"/>
    </location>
</feature>
<dbReference type="AlphaFoldDB" id="A0A2J6T6S4"/>
<gene>
    <name evidence="2" type="ORF">K444DRAFT_630363</name>
</gene>
<dbReference type="EMBL" id="KZ613817">
    <property type="protein sequence ID" value="PMD58653.1"/>
    <property type="molecule type" value="Genomic_DNA"/>
</dbReference>
<feature type="compositionally biased region" description="Basic residues" evidence="1">
    <location>
        <begin position="211"/>
        <end position="225"/>
    </location>
</feature>
<dbReference type="InParanoid" id="A0A2J6T6S4"/>
<evidence type="ECO:0000256" key="1">
    <source>
        <dbReference type="SAM" id="MobiDB-lite"/>
    </source>
</evidence>
<organism evidence="2 3">
    <name type="scientific">Hyaloscypha bicolor E</name>
    <dbReference type="NCBI Taxonomy" id="1095630"/>
    <lineage>
        <taxon>Eukaryota</taxon>
        <taxon>Fungi</taxon>
        <taxon>Dikarya</taxon>
        <taxon>Ascomycota</taxon>
        <taxon>Pezizomycotina</taxon>
        <taxon>Leotiomycetes</taxon>
        <taxon>Helotiales</taxon>
        <taxon>Hyaloscyphaceae</taxon>
        <taxon>Hyaloscypha</taxon>
        <taxon>Hyaloscypha bicolor</taxon>
    </lineage>
</organism>
<sequence>MCILVVDVFPRCGHKLMTRVSCEFNNPGCCDKPGISAADYEGKCELCRAKDRKAFIKKQAEGKRKRKATYSKLKEAVGEATTINTTIREVKKNTDSEISDGGSTAVATPEETAPGAKLLGFPTPNLPYGESTSPPIRVENEDGTFSYEKWKFLESAKEAGQITEKQRTGEAGIGSWVPIKWVAVNSRGGNGDNTDSATDGVASDEDAKTGSTRKHTTTQKHPTRKHNHAKTFIMCTCIAWTNVATSTSLGLPHATDETSTSAMMHKLRLRNAFTIVMIALNGRSINNTLFAIEIEIRGHTL</sequence>
<dbReference type="GeneID" id="36591274"/>
<dbReference type="RefSeq" id="XP_024735557.1">
    <property type="nucleotide sequence ID" value="XM_024883197.1"/>
</dbReference>
<proteinExistence type="predicted"/>
<evidence type="ECO:0000313" key="2">
    <source>
        <dbReference type="EMBL" id="PMD58653.1"/>
    </source>
</evidence>
<protein>
    <submittedName>
        <fullName evidence="2">Uncharacterized protein</fullName>
    </submittedName>
</protein>